<evidence type="ECO:0000256" key="8">
    <source>
        <dbReference type="ARBA" id="ARBA00023033"/>
    </source>
</evidence>
<keyword evidence="13" id="KW-1185">Reference proteome</keyword>
<evidence type="ECO:0000256" key="3">
    <source>
        <dbReference type="ARBA" id="ARBA00010617"/>
    </source>
</evidence>
<keyword evidence="4 9" id="KW-0349">Heme</keyword>
<keyword evidence="5 9" id="KW-0479">Metal-binding</keyword>
<dbReference type="PRINTS" id="PR00463">
    <property type="entry name" value="EP450I"/>
</dbReference>
<dbReference type="PROSITE" id="PS00086">
    <property type="entry name" value="CYTOCHROME_P450"/>
    <property type="match status" value="1"/>
</dbReference>
<dbReference type="OrthoDB" id="1055148at2759"/>
<dbReference type="PRINTS" id="PR00385">
    <property type="entry name" value="P450"/>
</dbReference>
<evidence type="ECO:0000256" key="11">
    <source>
        <dbReference type="SAM" id="Phobius"/>
    </source>
</evidence>
<dbReference type="Gene3D" id="1.10.630.10">
    <property type="entry name" value="Cytochrome P450"/>
    <property type="match status" value="1"/>
</dbReference>
<keyword evidence="8 10" id="KW-0503">Monooxygenase</keyword>
<dbReference type="InterPro" id="IPR001128">
    <property type="entry name" value="Cyt_P450"/>
</dbReference>
<evidence type="ECO:0000256" key="9">
    <source>
        <dbReference type="PIRSR" id="PIRSR602401-1"/>
    </source>
</evidence>
<keyword evidence="11" id="KW-1133">Transmembrane helix</keyword>
<dbReference type="SUPFAM" id="SSF48264">
    <property type="entry name" value="Cytochrome P450"/>
    <property type="match status" value="1"/>
</dbReference>
<name>A0A4S8MNA0_DENBC</name>
<protein>
    <submittedName>
        <fullName evidence="12">Cytochrome P450</fullName>
    </submittedName>
</protein>
<evidence type="ECO:0000256" key="10">
    <source>
        <dbReference type="RuleBase" id="RU000461"/>
    </source>
</evidence>
<sequence length="518" mass="58543">MSDISLAWGAASGIALLFLIVVFKQRADKSTYPGPRGWPIIGNLLDLRSTQPLLKHPGKAFRDWGRQCASRAVSLQIPGASMLVFNHIKDVQELLAKRSTIYTDRPRAVMLNEMMGGDSLLPFMKYNERFKVTRKIFHQLTTTKEIVRPNQVQAVRRLLRRLLDGSSDYDKHVRLMTGDFILSSSYGITPQSAEEPYIKRSNNLVILVSEPNQRDKYIADVFPWLKYLPAWFPGATFKKTALDARQHFADARELPFQHVQDQMAKGTAKPSLAAHFIDAIQSGPDSSEVKVRKMNELAASLGNTNAAIWSYILLIALHPEVQRKGQAALDNVLNGRLPTFEDWNTIPYVDAIVNEIFRYSPITPLGVPHVTRTDDVNEGHFIPKGTMVFGNLWALLREEEIYGPNIDEFIPERFLNQEGQVDSTKNYYLYDTAFGWGRRICPGKDLAHEMLWLTAASLLATFDITNPVDADGKPIDPVGINDKYTQRPVSMPPFFTVTVKPRSPVVESLIREDIEEVF</sequence>
<keyword evidence="11" id="KW-0812">Transmembrane</keyword>
<dbReference type="InterPro" id="IPR017972">
    <property type="entry name" value="Cyt_P450_CS"/>
</dbReference>
<evidence type="ECO:0000256" key="6">
    <source>
        <dbReference type="ARBA" id="ARBA00023002"/>
    </source>
</evidence>
<dbReference type="InterPro" id="IPR036396">
    <property type="entry name" value="Cyt_P450_sf"/>
</dbReference>
<proteinExistence type="inferred from homology"/>
<dbReference type="Proteomes" id="UP000297245">
    <property type="component" value="Unassembled WGS sequence"/>
</dbReference>
<dbReference type="GO" id="GO:0020037">
    <property type="term" value="F:heme binding"/>
    <property type="evidence" value="ECO:0007669"/>
    <property type="project" value="InterPro"/>
</dbReference>
<dbReference type="InterPro" id="IPR002401">
    <property type="entry name" value="Cyt_P450_E_grp-I"/>
</dbReference>
<keyword evidence="6 10" id="KW-0560">Oxidoreductase</keyword>
<keyword evidence="11" id="KW-0472">Membrane</keyword>
<gene>
    <name evidence="12" type="ORF">K435DRAFT_961890</name>
</gene>
<feature type="binding site" description="axial binding residue" evidence="9">
    <location>
        <position position="441"/>
    </location>
    <ligand>
        <name>heme</name>
        <dbReference type="ChEBI" id="CHEBI:30413"/>
    </ligand>
    <ligandPart>
        <name>Fe</name>
        <dbReference type="ChEBI" id="CHEBI:18248"/>
    </ligandPart>
</feature>
<comment type="cofactor">
    <cofactor evidence="1 9">
        <name>heme</name>
        <dbReference type="ChEBI" id="CHEBI:30413"/>
    </cofactor>
</comment>
<dbReference type="PANTHER" id="PTHR46300">
    <property type="entry name" value="P450, PUTATIVE (EUROFUNG)-RELATED-RELATED"/>
    <property type="match status" value="1"/>
</dbReference>
<dbReference type="Pfam" id="PF00067">
    <property type="entry name" value="p450"/>
    <property type="match status" value="1"/>
</dbReference>
<dbReference type="AlphaFoldDB" id="A0A4S8MNA0"/>
<comment type="pathway">
    <text evidence="2">Secondary metabolite biosynthesis.</text>
</comment>
<dbReference type="PANTHER" id="PTHR46300:SF7">
    <property type="entry name" value="P450, PUTATIVE (EUROFUNG)-RELATED"/>
    <property type="match status" value="1"/>
</dbReference>
<dbReference type="EMBL" id="ML179056">
    <property type="protein sequence ID" value="THV04423.1"/>
    <property type="molecule type" value="Genomic_DNA"/>
</dbReference>
<comment type="similarity">
    <text evidence="3 10">Belongs to the cytochrome P450 family.</text>
</comment>
<reference evidence="12 13" key="1">
    <citation type="journal article" date="2019" name="Nat. Ecol. Evol.">
        <title>Megaphylogeny resolves global patterns of mushroom evolution.</title>
        <authorList>
            <person name="Varga T."/>
            <person name="Krizsan K."/>
            <person name="Foldi C."/>
            <person name="Dima B."/>
            <person name="Sanchez-Garcia M."/>
            <person name="Sanchez-Ramirez S."/>
            <person name="Szollosi G.J."/>
            <person name="Szarkandi J.G."/>
            <person name="Papp V."/>
            <person name="Albert L."/>
            <person name="Andreopoulos W."/>
            <person name="Angelini C."/>
            <person name="Antonin V."/>
            <person name="Barry K.W."/>
            <person name="Bougher N.L."/>
            <person name="Buchanan P."/>
            <person name="Buyck B."/>
            <person name="Bense V."/>
            <person name="Catcheside P."/>
            <person name="Chovatia M."/>
            <person name="Cooper J."/>
            <person name="Damon W."/>
            <person name="Desjardin D."/>
            <person name="Finy P."/>
            <person name="Geml J."/>
            <person name="Haridas S."/>
            <person name="Hughes K."/>
            <person name="Justo A."/>
            <person name="Karasinski D."/>
            <person name="Kautmanova I."/>
            <person name="Kiss B."/>
            <person name="Kocsube S."/>
            <person name="Kotiranta H."/>
            <person name="LaButti K.M."/>
            <person name="Lechner B.E."/>
            <person name="Liimatainen K."/>
            <person name="Lipzen A."/>
            <person name="Lukacs Z."/>
            <person name="Mihaltcheva S."/>
            <person name="Morgado L.N."/>
            <person name="Niskanen T."/>
            <person name="Noordeloos M.E."/>
            <person name="Ohm R.A."/>
            <person name="Ortiz-Santana B."/>
            <person name="Ovrebo C."/>
            <person name="Racz N."/>
            <person name="Riley R."/>
            <person name="Savchenko A."/>
            <person name="Shiryaev A."/>
            <person name="Soop K."/>
            <person name="Spirin V."/>
            <person name="Szebenyi C."/>
            <person name="Tomsovsky M."/>
            <person name="Tulloss R.E."/>
            <person name="Uehling J."/>
            <person name="Grigoriev I.V."/>
            <person name="Vagvolgyi C."/>
            <person name="Papp T."/>
            <person name="Martin F.M."/>
            <person name="Miettinen O."/>
            <person name="Hibbett D.S."/>
            <person name="Nagy L.G."/>
        </authorList>
    </citation>
    <scope>NUCLEOTIDE SEQUENCE [LARGE SCALE GENOMIC DNA]</scope>
    <source>
        <strain evidence="12 13">CBS 962.96</strain>
    </source>
</reference>
<keyword evidence="7 9" id="KW-0408">Iron</keyword>
<dbReference type="GO" id="GO:0016705">
    <property type="term" value="F:oxidoreductase activity, acting on paired donors, with incorporation or reduction of molecular oxygen"/>
    <property type="evidence" value="ECO:0007669"/>
    <property type="project" value="InterPro"/>
</dbReference>
<dbReference type="GO" id="GO:0004497">
    <property type="term" value="F:monooxygenase activity"/>
    <property type="evidence" value="ECO:0007669"/>
    <property type="project" value="UniProtKB-KW"/>
</dbReference>
<feature type="transmembrane region" description="Helical" evidence="11">
    <location>
        <begin position="6"/>
        <end position="23"/>
    </location>
</feature>
<accession>A0A4S8MNA0</accession>
<evidence type="ECO:0000256" key="4">
    <source>
        <dbReference type="ARBA" id="ARBA00022617"/>
    </source>
</evidence>
<evidence type="ECO:0000256" key="7">
    <source>
        <dbReference type="ARBA" id="ARBA00023004"/>
    </source>
</evidence>
<dbReference type="GO" id="GO:0005506">
    <property type="term" value="F:iron ion binding"/>
    <property type="evidence" value="ECO:0007669"/>
    <property type="project" value="InterPro"/>
</dbReference>
<dbReference type="InterPro" id="IPR050364">
    <property type="entry name" value="Cytochrome_P450_fung"/>
</dbReference>
<evidence type="ECO:0000313" key="12">
    <source>
        <dbReference type="EMBL" id="THV04423.1"/>
    </source>
</evidence>
<evidence type="ECO:0000256" key="2">
    <source>
        <dbReference type="ARBA" id="ARBA00005179"/>
    </source>
</evidence>
<evidence type="ECO:0000313" key="13">
    <source>
        <dbReference type="Proteomes" id="UP000297245"/>
    </source>
</evidence>
<organism evidence="12 13">
    <name type="scientific">Dendrothele bispora (strain CBS 962.96)</name>
    <dbReference type="NCBI Taxonomy" id="1314807"/>
    <lineage>
        <taxon>Eukaryota</taxon>
        <taxon>Fungi</taxon>
        <taxon>Dikarya</taxon>
        <taxon>Basidiomycota</taxon>
        <taxon>Agaricomycotina</taxon>
        <taxon>Agaricomycetes</taxon>
        <taxon>Agaricomycetidae</taxon>
        <taxon>Agaricales</taxon>
        <taxon>Agaricales incertae sedis</taxon>
        <taxon>Dendrothele</taxon>
    </lineage>
</organism>
<evidence type="ECO:0000256" key="5">
    <source>
        <dbReference type="ARBA" id="ARBA00022723"/>
    </source>
</evidence>
<dbReference type="CDD" id="cd11065">
    <property type="entry name" value="CYP64-like"/>
    <property type="match status" value="1"/>
</dbReference>
<evidence type="ECO:0000256" key="1">
    <source>
        <dbReference type="ARBA" id="ARBA00001971"/>
    </source>
</evidence>